<gene>
    <name evidence="2" type="ORF">POJ06DRAFT_261096</name>
</gene>
<keyword evidence="3" id="KW-1185">Reference proteome</keyword>
<evidence type="ECO:0000256" key="1">
    <source>
        <dbReference type="SAM" id="Phobius"/>
    </source>
</evidence>
<dbReference type="PANTHER" id="PTHR28077:SF1">
    <property type="entry name" value="INOSITOL PHOSPHORYLCERAMIDE SYNTHASE REGULATORY SUBUNIT KEI1"/>
    <property type="match status" value="1"/>
</dbReference>
<comment type="caution">
    <text evidence="2">The sequence shown here is derived from an EMBL/GenBank/DDBJ whole genome shotgun (WGS) entry which is preliminary data.</text>
</comment>
<dbReference type="AlphaFoldDB" id="A0AAD7QL91"/>
<evidence type="ECO:0000313" key="3">
    <source>
        <dbReference type="Proteomes" id="UP001217417"/>
    </source>
</evidence>
<reference evidence="2" key="1">
    <citation type="submission" date="2023-03" db="EMBL/GenBank/DDBJ databases">
        <title>Near-Complete genome sequence of Lipomyces tetrasporous NRRL Y-64009, an oleaginous yeast capable of growing on lignocellulosic hydrolysates.</title>
        <authorList>
            <consortium name="Lawrence Berkeley National Laboratory"/>
            <person name="Jagtap S.S."/>
            <person name="Liu J.-J."/>
            <person name="Walukiewicz H.E."/>
            <person name="Pangilinan J."/>
            <person name="Lipzen A."/>
            <person name="Ahrendt S."/>
            <person name="Koriabine M."/>
            <person name="Cobaugh K."/>
            <person name="Salamov A."/>
            <person name="Yoshinaga Y."/>
            <person name="Ng V."/>
            <person name="Daum C."/>
            <person name="Grigoriev I.V."/>
            <person name="Slininger P.J."/>
            <person name="Dien B.S."/>
            <person name="Jin Y.-S."/>
            <person name="Rao C.V."/>
        </authorList>
    </citation>
    <scope>NUCLEOTIDE SEQUENCE</scope>
    <source>
        <strain evidence="2">NRRL Y-64009</strain>
    </source>
</reference>
<keyword evidence="1" id="KW-0472">Membrane</keyword>
<dbReference type="GO" id="GO:0070916">
    <property type="term" value="C:inositol phosphoceramide synthase complex"/>
    <property type="evidence" value="ECO:0007669"/>
    <property type="project" value="TreeGrafter"/>
</dbReference>
<dbReference type="RefSeq" id="XP_056040782.1">
    <property type="nucleotide sequence ID" value="XM_056188567.1"/>
</dbReference>
<keyword evidence="1" id="KW-1133">Transmembrane helix</keyword>
<evidence type="ECO:0000313" key="2">
    <source>
        <dbReference type="EMBL" id="KAJ8097332.1"/>
    </source>
</evidence>
<feature type="transmembrane region" description="Helical" evidence="1">
    <location>
        <begin position="9"/>
        <end position="29"/>
    </location>
</feature>
<dbReference type="Proteomes" id="UP001217417">
    <property type="component" value="Unassembled WGS sequence"/>
</dbReference>
<dbReference type="PANTHER" id="PTHR28077">
    <property type="entry name" value="INOSITOL PHOSPHORYLCERAMIDE SYNTHASE REGULATORY SUBUNIT KEI1"/>
    <property type="match status" value="1"/>
</dbReference>
<organism evidence="2 3">
    <name type="scientific">Lipomyces tetrasporus</name>
    <dbReference type="NCBI Taxonomy" id="54092"/>
    <lineage>
        <taxon>Eukaryota</taxon>
        <taxon>Fungi</taxon>
        <taxon>Dikarya</taxon>
        <taxon>Ascomycota</taxon>
        <taxon>Saccharomycotina</taxon>
        <taxon>Lipomycetes</taxon>
        <taxon>Lipomycetales</taxon>
        <taxon>Lipomycetaceae</taxon>
        <taxon>Lipomyces</taxon>
    </lineage>
</organism>
<dbReference type="EMBL" id="JARPMG010000011">
    <property type="protein sequence ID" value="KAJ8097332.1"/>
    <property type="molecule type" value="Genomic_DNA"/>
</dbReference>
<keyword evidence="1" id="KW-0812">Transmembrane</keyword>
<feature type="transmembrane region" description="Helical" evidence="1">
    <location>
        <begin position="81"/>
        <end position="103"/>
    </location>
</feature>
<proteinExistence type="predicted"/>
<protein>
    <submittedName>
        <fullName evidence="2">Inositolphosphorylceramide synthase subunit Kei1-domain-containing protein</fullName>
    </submittedName>
</protein>
<sequence>MLSIVPRHYFLGFIPLAAGAELITVFGVVNKASGIYGLLSIFTGHPITAAQLVLNIISLILLPVFLYALHSVRRQQALPVVAFSYVYFLDMLANLAFTIYFSVTWFRVFDATATAEAGKGTASSLDTASERGLSITIIVLALLFKVYFCFVLFGYARMLVRKAGLRSDNGEGKYMKQLQFIMLAIAPSFWRRGGRRAGKGRMVNTLEEGIEMY</sequence>
<accession>A0AAD7QL91</accession>
<dbReference type="InterPro" id="IPR013862">
    <property type="entry name" value="Kei1"/>
</dbReference>
<name>A0AAD7QL91_9ASCO</name>
<dbReference type="GO" id="GO:0070917">
    <property type="term" value="F:inositol phosphoceramide synthase regulator activity"/>
    <property type="evidence" value="ECO:0007669"/>
    <property type="project" value="InterPro"/>
</dbReference>
<dbReference type="Pfam" id="PF08552">
    <property type="entry name" value="Kei1"/>
    <property type="match status" value="1"/>
</dbReference>
<dbReference type="GO" id="GO:0000139">
    <property type="term" value="C:Golgi membrane"/>
    <property type="evidence" value="ECO:0007669"/>
    <property type="project" value="TreeGrafter"/>
</dbReference>
<feature type="transmembrane region" description="Helical" evidence="1">
    <location>
        <begin position="49"/>
        <end position="69"/>
    </location>
</feature>
<dbReference type="GeneID" id="80883733"/>
<dbReference type="GO" id="GO:0006673">
    <property type="term" value="P:inositol phosphoceramide metabolic process"/>
    <property type="evidence" value="ECO:0007669"/>
    <property type="project" value="InterPro"/>
</dbReference>
<feature type="transmembrane region" description="Helical" evidence="1">
    <location>
        <begin position="133"/>
        <end position="156"/>
    </location>
</feature>